<dbReference type="Proteomes" id="UP000294359">
    <property type="component" value="Chromosome"/>
</dbReference>
<dbReference type="PANTHER" id="PTHR35564:SF4">
    <property type="entry name" value="CYTOPLASMIC PROTEIN"/>
    <property type="match status" value="1"/>
</dbReference>
<reference evidence="1 2" key="1">
    <citation type="submission" date="2019-03" db="EMBL/GenBank/DDBJ databases">
        <title>Draft Genome Sequences of Six Type Strains of the Genus Massilia.</title>
        <authorList>
            <person name="Miess H."/>
            <person name="Frediansyhah A."/>
            <person name="Gross H."/>
        </authorList>
    </citation>
    <scope>NUCLEOTIDE SEQUENCE [LARGE SCALE GENOMIC DNA]</scope>
    <source>
        <strain evidence="1 2">DSM 17505</strain>
    </source>
</reference>
<evidence type="ECO:0000313" key="1">
    <source>
        <dbReference type="EMBL" id="QBQ35068.1"/>
    </source>
</evidence>
<keyword evidence="2" id="KW-1185">Reference proteome</keyword>
<dbReference type="EMBL" id="CP038026">
    <property type="protein sequence ID" value="QBQ35068.1"/>
    <property type="molecule type" value="Genomic_DNA"/>
</dbReference>
<dbReference type="Pfam" id="PF06996">
    <property type="entry name" value="T6SS_TssG"/>
    <property type="match status" value="1"/>
</dbReference>
<evidence type="ECO:0000313" key="2">
    <source>
        <dbReference type="Proteomes" id="UP000294359"/>
    </source>
</evidence>
<dbReference type="InterPro" id="IPR010732">
    <property type="entry name" value="T6SS_TssG-like"/>
</dbReference>
<gene>
    <name evidence="1" type="primary">tssG</name>
    <name evidence="1" type="ORF">E1742_01935</name>
</gene>
<dbReference type="NCBIfam" id="TIGR03347">
    <property type="entry name" value="VI_chp_1"/>
    <property type="match status" value="1"/>
</dbReference>
<dbReference type="PANTHER" id="PTHR35564">
    <property type="match status" value="1"/>
</dbReference>
<name>A0ABX5S636_9BURK</name>
<accession>A0ABX5S636</accession>
<protein>
    <submittedName>
        <fullName evidence="1">Type VI secretion system baseplate subunit TssG</fullName>
    </submittedName>
</protein>
<sequence>MRTPQRKILVEPDRPAHVKRTGRALFPALRARAATAQVRGSVTLAFPSADVEASDDTAFVPAALGLLGSAGTLPYHYTERVAAGGAGARSFLDIFSARALALHDRAWRKHRHDAGVGDPVGDPWCGALLALGGDGGGADAAGLARHAAAVGSRTVPAHALAGVLAAQLGIPVSVEQFVGEWDWLRPEHRNGLGRTNCALSGGAVLGDRMWRRDLRVRIHLGPLDRQAFERFLPGGPGAASLRALLRRFALEGIQCEARLHLRVGDARAGQLHAAAGARLGFDSFLQPDGTARDDVAYVVDC</sequence>
<proteinExistence type="predicted"/>
<organism evidence="1 2">
    <name type="scientific">Pseudoduganella plicata</name>
    <dbReference type="NCBI Taxonomy" id="321984"/>
    <lineage>
        <taxon>Bacteria</taxon>
        <taxon>Pseudomonadati</taxon>
        <taxon>Pseudomonadota</taxon>
        <taxon>Betaproteobacteria</taxon>
        <taxon>Burkholderiales</taxon>
        <taxon>Oxalobacteraceae</taxon>
        <taxon>Telluria group</taxon>
        <taxon>Pseudoduganella</taxon>
    </lineage>
</organism>